<proteinExistence type="predicted"/>
<name>A0A7C5RRZ0_THERO</name>
<dbReference type="EMBL" id="DRWX01000043">
    <property type="protein sequence ID" value="HHM95764.1"/>
    <property type="molecule type" value="Genomic_DNA"/>
</dbReference>
<sequence>MPIYVMLSSLTDDGMETLHKHPERIKEVNAEVERFGVKVLHQWAVLGPYDFVNIVEAPDNETIARVSVELGARGTVKLMTMPAIPIDDFIARLRQGQEEEEEEEDDEED</sequence>
<dbReference type="Pfam" id="PF08734">
    <property type="entry name" value="GYD"/>
    <property type="match status" value="1"/>
</dbReference>
<accession>A0A7C5RRZ0</accession>
<reference evidence="1" key="1">
    <citation type="journal article" date="2020" name="mSystems">
        <title>Genome- and Community-Level Interaction Insights into Carbon Utilization and Element Cycling Functions of Hydrothermarchaeota in Hydrothermal Sediment.</title>
        <authorList>
            <person name="Zhou Z."/>
            <person name="Liu Y."/>
            <person name="Xu W."/>
            <person name="Pan J."/>
            <person name="Luo Z.H."/>
            <person name="Li M."/>
        </authorList>
    </citation>
    <scope>NUCLEOTIDE SEQUENCE [LARGE SCALE GENOMIC DNA]</scope>
    <source>
        <strain evidence="1">SpSt-1065</strain>
    </source>
</reference>
<dbReference type="AlphaFoldDB" id="A0A7C5RRZ0"/>
<dbReference type="InterPro" id="IPR014845">
    <property type="entry name" value="GYD/TTHA1554"/>
</dbReference>
<organism evidence="1">
    <name type="scientific">Thermomicrobium roseum</name>
    <dbReference type="NCBI Taxonomy" id="500"/>
    <lineage>
        <taxon>Bacteria</taxon>
        <taxon>Pseudomonadati</taxon>
        <taxon>Thermomicrobiota</taxon>
        <taxon>Thermomicrobia</taxon>
        <taxon>Thermomicrobiales</taxon>
        <taxon>Thermomicrobiaceae</taxon>
        <taxon>Thermomicrobium</taxon>
    </lineage>
</organism>
<comment type="caution">
    <text evidence="1">The sequence shown here is derived from an EMBL/GenBank/DDBJ whole genome shotgun (WGS) entry which is preliminary data.</text>
</comment>
<gene>
    <name evidence="1" type="ORF">ENM21_00885</name>
</gene>
<protein>
    <submittedName>
        <fullName evidence="1">GYD domain-containing protein</fullName>
    </submittedName>
</protein>
<evidence type="ECO:0000313" key="1">
    <source>
        <dbReference type="EMBL" id="HHM95764.1"/>
    </source>
</evidence>